<organism evidence="1 2">
    <name type="scientific">Ameca splendens</name>
    <dbReference type="NCBI Taxonomy" id="208324"/>
    <lineage>
        <taxon>Eukaryota</taxon>
        <taxon>Metazoa</taxon>
        <taxon>Chordata</taxon>
        <taxon>Craniata</taxon>
        <taxon>Vertebrata</taxon>
        <taxon>Euteleostomi</taxon>
        <taxon>Actinopterygii</taxon>
        <taxon>Neopterygii</taxon>
        <taxon>Teleostei</taxon>
        <taxon>Neoteleostei</taxon>
        <taxon>Acanthomorphata</taxon>
        <taxon>Ovalentaria</taxon>
        <taxon>Atherinomorphae</taxon>
        <taxon>Cyprinodontiformes</taxon>
        <taxon>Goodeidae</taxon>
        <taxon>Ameca</taxon>
    </lineage>
</organism>
<dbReference type="Proteomes" id="UP001469553">
    <property type="component" value="Unassembled WGS sequence"/>
</dbReference>
<gene>
    <name evidence="1" type="ORF">AMECASPLE_039224</name>
</gene>
<reference evidence="1 2" key="1">
    <citation type="submission" date="2021-06" db="EMBL/GenBank/DDBJ databases">
        <authorList>
            <person name="Palmer J.M."/>
        </authorList>
    </citation>
    <scope>NUCLEOTIDE SEQUENCE [LARGE SCALE GENOMIC DNA]</scope>
    <source>
        <strain evidence="1 2">AS_MEX2019</strain>
        <tissue evidence="1">Muscle</tissue>
    </source>
</reference>
<dbReference type="EMBL" id="JAHRIP010064386">
    <property type="protein sequence ID" value="MEQ2305570.1"/>
    <property type="molecule type" value="Genomic_DNA"/>
</dbReference>
<proteinExistence type="predicted"/>
<name>A0ABV0ZIZ0_9TELE</name>
<protein>
    <submittedName>
        <fullName evidence="1">Uncharacterized protein</fullName>
    </submittedName>
</protein>
<accession>A0ABV0ZIZ0</accession>
<evidence type="ECO:0000313" key="2">
    <source>
        <dbReference type="Proteomes" id="UP001469553"/>
    </source>
</evidence>
<sequence length="123" mass="13668">MFCFCYLNKNKIKCRCCYEQHRQISSINPSKTLRLLRTRIRNSPVSMGAEKSVKSPFPLPSSLSAPESFRTRGCAPNCARQQPVSFSSGRSPTQLLWFLSAGDCTDRSGAPSLSLQGYSPPMD</sequence>
<keyword evidence="2" id="KW-1185">Reference proteome</keyword>
<evidence type="ECO:0000313" key="1">
    <source>
        <dbReference type="EMBL" id="MEQ2305570.1"/>
    </source>
</evidence>
<comment type="caution">
    <text evidence="1">The sequence shown here is derived from an EMBL/GenBank/DDBJ whole genome shotgun (WGS) entry which is preliminary data.</text>
</comment>